<proteinExistence type="predicted"/>
<reference evidence="1 2" key="1">
    <citation type="journal article" date="2019" name="Sci. Rep.">
        <title>Orb-weaving spider Araneus ventricosus genome elucidates the spidroin gene catalogue.</title>
        <authorList>
            <person name="Kono N."/>
            <person name="Nakamura H."/>
            <person name="Ohtoshi R."/>
            <person name="Moran D.A.P."/>
            <person name="Shinohara A."/>
            <person name="Yoshida Y."/>
            <person name="Fujiwara M."/>
            <person name="Mori M."/>
            <person name="Tomita M."/>
            <person name="Arakawa K."/>
        </authorList>
    </citation>
    <scope>NUCLEOTIDE SEQUENCE [LARGE SCALE GENOMIC DNA]</scope>
</reference>
<dbReference type="Proteomes" id="UP000499080">
    <property type="component" value="Unassembled WGS sequence"/>
</dbReference>
<accession>A0A4Y2A5R3</accession>
<sequence>MGRGGGHSTLGVGAGELSEGDENWAISFIYVYEDFYTEIREKVIQSITTRSGLLKDFLILKASVFYKEYGIYYGFMVSSTDLHAVFKTEKSSG</sequence>
<dbReference type="OrthoDB" id="409956at2759"/>
<name>A0A4Y2A5R3_ARAVE</name>
<protein>
    <submittedName>
        <fullName evidence="1">Uncharacterized protein</fullName>
    </submittedName>
</protein>
<organism evidence="1 2">
    <name type="scientific">Araneus ventricosus</name>
    <name type="common">Orbweaver spider</name>
    <name type="synonym">Epeira ventricosa</name>
    <dbReference type="NCBI Taxonomy" id="182803"/>
    <lineage>
        <taxon>Eukaryota</taxon>
        <taxon>Metazoa</taxon>
        <taxon>Ecdysozoa</taxon>
        <taxon>Arthropoda</taxon>
        <taxon>Chelicerata</taxon>
        <taxon>Arachnida</taxon>
        <taxon>Araneae</taxon>
        <taxon>Araneomorphae</taxon>
        <taxon>Entelegynae</taxon>
        <taxon>Araneoidea</taxon>
        <taxon>Araneidae</taxon>
        <taxon>Araneus</taxon>
    </lineage>
</organism>
<keyword evidence="2" id="KW-1185">Reference proteome</keyword>
<dbReference type="AlphaFoldDB" id="A0A4Y2A5R3"/>
<comment type="caution">
    <text evidence="1">The sequence shown here is derived from an EMBL/GenBank/DDBJ whole genome shotgun (WGS) entry which is preliminary data.</text>
</comment>
<dbReference type="EMBL" id="BGPR01000006">
    <property type="protein sequence ID" value="GBL74769.1"/>
    <property type="molecule type" value="Genomic_DNA"/>
</dbReference>
<gene>
    <name evidence="1" type="ORF">AVEN_243633_1</name>
</gene>
<evidence type="ECO:0000313" key="1">
    <source>
        <dbReference type="EMBL" id="GBL74769.1"/>
    </source>
</evidence>
<evidence type="ECO:0000313" key="2">
    <source>
        <dbReference type="Proteomes" id="UP000499080"/>
    </source>
</evidence>